<comment type="caution">
    <text evidence="1">The sequence shown here is derived from an EMBL/GenBank/DDBJ whole genome shotgun (WGS) entry which is preliminary data.</text>
</comment>
<organism evidence="1 2">
    <name type="scientific">Meloidogyne enterolobii</name>
    <name type="common">Root-knot nematode worm</name>
    <name type="synonym">Meloidogyne mayaguensis</name>
    <dbReference type="NCBI Taxonomy" id="390850"/>
    <lineage>
        <taxon>Eukaryota</taxon>
        <taxon>Metazoa</taxon>
        <taxon>Ecdysozoa</taxon>
        <taxon>Nematoda</taxon>
        <taxon>Chromadorea</taxon>
        <taxon>Rhabditida</taxon>
        <taxon>Tylenchina</taxon>
        <taxon>Tylenchomorpha</taxon>
        <taxon>Tylenchoidea</taxon>
        <taxon>Meloidogynidae</taxon>
        <taxon>Meloidogyninae</taxon>
        <taxon>Meloidogyne</taxon>
    </lineage>
</organism>
<evidence type="ECO:0000313" key="2">
    <source>
        <dbReference type="Proteomes" id="UP001497535"/>
    </source>
</evidence>
<name>A0ACB1AZV6_MELEN</name>
<gene>
    <name evidence="1" type="ORF">MENTE1834_LOCUS43875</name>
</gene>
<evidence type="ECO:0000313" key="1">
    <source>
        <dbReference type="EMBL" id="CAK5108157.1"/>
    </source>
</evidence>
<dbReference type="Proteomes" id="UP001497535">
    <property type="component" value="Unassembled WGS sequence"/>
</dbReference>
<sequence>MYSNVGNFTPEDLASDTSLISTEDEFVCVIRPKMKEIGTMTDKMDIPKVEQNEVHFNYRQFASDLIVFSKIIYELIKVLFDKAKIGAVIAMDWIFNHSSFVLSCFMLINGIALFYFNCFPNFNSLPEFNKATIASIHNKLNLFFMILLFLLVFLLIGYLLWQNISIIIFNDRLSGKAFFVLVVLICYVVTFWIYFDVLNSVLMNYFKKNEEMKNEKEKFFRNRVCYNGGSDCHYV</sequence>
<dbReference type="EMBL" id="CAVMJV010000128">
    <property type="protein sequence ID" value="CAK5108157.1"/>
    <property type="molecule type" value="Genomic_DNA"/>
</dbReference>
<reference evidence="1" key="1">
    <citation type="submission" date="2023-11" db="EMBL/GenBank/DDBJ databases">
        <authorList>
            <person name="Poullet M."/>
        </authorList>
    </citation>
    <scope>NUCLEOTIDE SEQUENCE</scope>
    <source>
        <strain evidence="1">E1834</strain>
    </source>
</reference>
<accession>A0ACB1AZV6</accession>
<proteinExistence type="predicted"/>
<keyword evidence="2" id="KW-1185">Reference proteome</keyword>
<protein>
    <submittedName>
        <fullName evidence="1">Uncharacterized protein</fullName>
    </submittedName>
</protein>